<dbReference type="OrthoDB" id="6022711at2759"/>
<feature type="region of interest" description="Disordered" evidence="1">
    <location>
        <begin position="131"/>
        <end position="157"/>
    </location>
</feature>
<dbReference type="SUPFAM" id="SSF50156">
    <property type="entry name" value="PDZ domain-like"/>
    <property type="match status" value="2"/>
</dbReference>
<proteinExistence type="predicted"/>
<dbReference type="InterPro" id="IPR036034">
    <property type="entry name" value="PDZ_sf"/>
</dbReference>
<dbReference type="Gene3D" id="2.30.42.10">
    <property type="match status" value="2"/>
</dbReference>
<evidence type="ECO:0000256" key="1">
    <source>
        <dbReference type="SAM" id="MobiDB-lite"/>
    </source>
</evidence>
<dbReference type="PROSITE" id="PS50106">
    <property type="entry name" value="PDZ"/>
    <property type="match status" value="2"/>
</dbReference>
<dbReference type="CDD" id="cd06759">
    <property type="entry name" value="PDZ3_PDZD2-PDZ1_hPro-IL-16-like"/>
    <property type="match status" value="1"/>
</dbReference>
<dbReference type="SMART" id="SM00228">
    <property type="entry name" value="PDZ"/>
    <property type="match status" value="2"/>
</dbReference>
<dbReference type="Proteomes" id="UP001152888">
    <property type="component" value="Unassembled WGS sequence"/>
</dbReference>
<keyword evidence="4" id="KW-1185">Reference proteome</keyword>
<dbReference type="EMBL" id="CAKOFQ010006722">
    <property type="protein sequence ID" value="CAH1965242.1"/>
    <property type="molecule type" value="Genomic_DNA"/>
</dbReference>
<evidence type="ECO:0000259" key="2">
    <source>
        <dbReference type="PROSITE" id="PS50106"/>
    </source>
</evidence>
<dbReference type="InterPro" id="IPR001478">
    <property type="entry name" value="PDZ"/>
</dbReference>
<sequence length="615" mass="68229">MRWFRKHDESPRLLSLSPLRLSENRHDHVSPARSSTQDDVRSEIDVLNTPRQNVRHTSRIDMTPAYWARRQLNKNDTNLYNVRDSVVIIEKSDKKRHKSQPRTLTNSQREKKNPLLDRVKHTRLSCFRSNSNVSMSGAPSCSSADVENTAASSEELEVKDLDDVDSITPQSDSNRSSCFAAKLRAMSEKYLNSSTNRFLTKIYRNPDDTLGCKNSRKKPVKKRSFSYGALPDLEIFQSTTLVCQDDVENINDEQLPLVDNEDSDSGILVNDSFSSGFDSPLDLPNLSPNIERAASVRNSKVKPRAISLDRQQAKAVEVANVGDLIPSHNKNVMLVKFLKKHPTDELGILITKSKQVSHGYVVAHLTHGGISANDGQLLIGDEIVSINGIPLSALNISEAKQCLSTAALSVELVIIRSIMKETSVDIDRSNRYSMECSSISSGPLYRKQPYFQKNTSIHGSYNKVLRKAGKTNESIPKPKEIEEKSDTTSATNFCTLPRRPRSSVCSFHTVTLEKGIGKKSLGFTIVGGRDSPKGALGIFIKTIMVNGQAAEDGRLKAGDEILTVNGRVCHDISHADAVHLFKSVKSGPITLHICRRKKTTNMSRPKGSSNILKPN</sequence>
<dbReference type="AlphaFoldDB" id="A0A9P0P3D6"/>
<name>A0A9P0P3D6_ACAOB</name>
<feature type="region of interest" description="Disordered" evidence="1">
    <location>
        <begin position="91"/>
        <end position="117"/>
    </location>
</feature>
<reference evidence="3" key="1">
    <citation type="submission" date="2022-03" db="EMBL/GenBank/DDBJ databases">
        <authorList>
            <person name="Sayadi A."/>
        </authorList>
    </citation>
    <scope>NUCLEOTIDE SEQUENCE</scope>
</reference>
<evidence type="ECO:0000313" key="4">
    <source>
        <dbReference type="Proteomes" id="UP001152888"/>
    </source>
</evidence>
<dbReference type="PANTHER" id="PTHR11324:SF16">
    <property type="entry name" value="PDZ DOMAIN-CONTAINING PROTEIN 2"/>
    <property type="match status" value="1"/>
</dbReference>
<feature type="domain" description="PDZ" evidence="2">
    <location>
        <begin position="334"/>
        <end position="418"/>
    </location>
</feature>
<gene>
    <name evidence="3" type="ORF">ACAOBT_LOCUS6231</name>
</gene>
<protein>
    <recommendedName>
        <fullName evidence="2">PDZ domain-containing protein</fullName>
    </recommendedName>
</protein>
<feature type="domain" description="PDZ" evidence="2">
    <location>
        <begin position="509"/>
        <end position="583"/>
    </location>
</feature>
<dbReference type="PANTHER" id="PTHR11324">
    <property type="entry name" value="IL16-RELATED"/>
    <property type="match status" value="1"/>
</dbReference>
<dbReference type="CDD" id="cd00136">
    <property type="entry name" value="PDZ_canonical"/>
    <property type="match status" value="1"/>
</dbReference>
<feature type="compositionally biased region" description="Polar residues" evidence="1">
    <location>
        <begin position="131"/>
        <end position="151"/>
    </location>
</feature>
<accession>A0A9P0P3D6</accession>
<dbReference type="Pfam" id="PF00595">
    <property type="entry name" value="PDZ"/>
    <property type="match status" value="2"/>
</dbReference>
<organism evidence="3 4">
    <name type="scientific">Acanthoscelides obtectus</name>
    <name type="common">Bean weevil</name>
    <name type="synonym">Bruchus obtectus</name>
    <dbReference type="NCBI Taxonomy" id="200917"/>
    <lineage>
        <taxon>Eukaryota</taxon>
        <taxon>Metazoa</taxon>
        <taxon>Ecdysozoa</taxon>
        <taxon>Arthropoda</taxon>
        <taxon>Hexapoda</taxon>
        <taxon>Insecta</taxon>
        <taxon>Pterygota</taxon>
        <taxon>Neoptera</taxon>
        <taxon>Endopterygota</taxon>
        <taxon>Coleoptera</taxon>
        <taxon>Polyphaga</taxon>
        <taxon>Cucujiformia</taxon>
        <taxon>Chrysomeloidea</taxon>
        <taxon>Chrysomelidae</taxon>
        <taxon>Bruchinae</taxon>
        <taxon>Bruchini</taxon>
        <taxon>Acanthoscelides</taxon>
    </lineage>
</organism>
<comment type="caution">
    <text evidence="3">The sequence shown here is derived from an EMBL/GenBank/DDBJ whole genome shotgun (WGS) entry which is preliminary data.</text>
</comment>
<feature type="compositionally biased region" description="Basic and acidic residues" evidence="1">
    <location>
        <begin position="108"/>
        <end position="117"/>
    </location>
</feature>
<evidence type="ECO:0000313" key="3">
    <source>
        <dbReference type="EMBL" id="CAH1965242.1"/>
    </source>
</evidence>